<name>A0ABT5J2F8_9NEIS</name>
<accession>A0ABT5J2F8</accession>
<sequence length="378" mass="40447">MSVSTPAEPITVLTAGMDERKLALFRMAFRLHSLHRYRLASDHPATPQVAIVDVDSASGWQVWQQYRQQYPALPALIVTAYPSDNAPALQMVKPVRMEKLFPLLRQLLAAPGQEASAATPPAAPAVAIAAPVVPPVASPPPQPAPAQAVPPSLAMPGAAPSVVRSGQRRTLQRFHPAGTIYGLLVAAARQKQPQQLHCEQRLFATVDPVQGQVALYTTLSSVQQLCELNGLRLGAEALSGQSGEEPMLRLPLSTLLWQVALWSCRGRLLAGIDPDTPLRLRQWPNLTRLAPLPGALRIAGLWSRTPTSLRVAVSLLKMEPGPLCNFIAASHALGLLEQVGKANEAASAATRPATPAPAPLPPARQSLLSRLLGRIKNL</sequence>
<dbReference type="RefSeq" id="WP_272753228.1">
    <property type="nucleotide sequence ID" value="NZ_JAQQLF010000030.1"/>
</dbReference>
<evidence type="ECO:0008006" key="3">
    <source>
        <dbReference type="Google" id="ProtNLM"/>
    </source>
</evidence>
<gene>
    <name evidence="1" type="ORF">PQU95_17670</name>
</gene>
<organism evidence="1 2">
    <name type="scientific">Vogesella aquatica</name>
    <dbReference type="NCBI Taxonomy" id="2984206"/>
    <lineage>
        <taxon>Bacteria</taxon>
        <taxon>Pseudomonadati</taxon>
        <taxon>Pseudomonadota</taxon>
        <taxon>Betaproteobacteria</taxon>
        <taxon>Neisseriales</taxon>
        <taxon>Chromobacteriaceae</taxon>
        <taxon>Vogesella</taxon>
    </lineage>
</organism>
<reference evidence="1 2" key="1">
    <citation type="submission" date="2023-01" db="EMBL/GenBank/DDBJ databases">
        <title>Novel species of the genus Vogesella isolated from rivers.</title>
        <authorList>
            <person name="Lu H."/>
        </authorList>
    </citation>
    <scope>NUCLEOTIDE SEQUENCE [LARGE SCALE GENOMIC DNA]</scope>
    <source>
        <strain evidence="1 2">DC21W</strain>
    </source>
</reference>
<dbReference type="SUPFAM" id="SSF52172">
    <property type="entry name" value="CheY-like"/>
    <property type="match status" value="1"/>
</dbReference>
<keyword evidence="2" id="KW-1185">Reference proteome</keyword>
<proteinExistence type="predicted"/>
<dbReference type="InterPro" id="IPR011006">
    <property type="entry name" value="CheY-like_superfamily"/>
</dbReference>
<dbReference type="EMBL" id="JAQQLF010000030">
    <property type="protein sequence ID" value="MDC7719034.1"/>
    <property type="molecule type" value="Genomic_DNA"/>
</dbReference>
<protein>
    <recommendedName>
        <fullName evidence="3">Response regulator</fullName>
    </recommendedName>
</protein>
<evidence type="ECO:0000313" key="2">
    <source>
        <dbReference type="Proteomes" id="UP001219956"/>
    </source>
</evidence>
<dbReference type="Proteomes" id="UP001219956">
    <property type="component" value="Unassembled WGS sequence"/>
</dbReference>
<evidence type="ECO:0000313" key="1">
    <source>
        <dbReference type="EMBL" id="MDC7719034.1"/>
    </source>
</evidence>
<comment type="caution">
    <text evidence="1">The sequence shown here is derived from an EMBL/GenBank/DDBJ whole genome shotgun (WGS) entry which is preliminary data.</text>
</comment>